<proteinExistence type="inferred from homology"/>
<dbReference type="InterPro" id="IPR041854">
    <property type="entry name" value="BFD-like_2Fe2S-bd_dom_sf"/>
</dbReference>
<dbReference type="InterPro" id="IPR036010">
    <property type="entry name" value="2Fe-2S_ferredoxin-like_sf"/>
</dbReference>
<feature type="domain" description="SoxA A3" evidence="6">
    <location>
        <begin position="505"/>
        <end position="587"/>
    </location>
</feature>
<evidence type="ECO:0000313" key="7">
    <source>
        <dbReference type="EMBL" id="GLI34688.1"/>
    </source>
</evidence>
<dbReference type="Gene3D" id="3.50.50.60">
    <property type="entry name" value="FAD/NAD(P)-binding domain"/>
    <property type="match status" value="1"/>
</dbReference>
<dbReference type="Proteomes" id="UP001144372">
    <property type="component" value="Unassembled WGS sequence"/>
</dbReference>
<dbReference type="InterPro" id="IPR036188">
    <property type="entry name" value="FAD/NAD-bd_sf"/>
</dbReference>
<dbReference type="Pfam" id="PF17806">
    <property type="entry name" value="SO_alpha_A3"/>
    <property type="match status" value="1"/>
</dbReference>
<dbReference type="SUPFAM" id="SSF51905">
    <property type="entry name" value="FAD/NAD(P)-binding domain"/>
    <property type="match status" value="1"/>
</dbReference>
<dbReference type="SUPFAM" id="SSF54292">
    <property type="entry name" value="2Fe-2S ferredoxin-like"/>
    <property type="match status" value="1"/>
</dbReference>
<dbReference type="Gene3D" id="3.30.1360.120">
    <property type="entry name" value="Probable tRNA modification gtpase trme, domain 1"/>
    <property type="match status" value="1"/>
</dbReference>
<dbReference type="InterPro" id="IPR027266">
    <property type="entry name" value="TrmE/GcvT-like"/>
</dbReference>
<dbReference type="InterPro" id="IPR041117">
    <property type="entry name" value="SoxA_A3"/>
</dbReference>
<dbReference type="PRINTS" id="PR00469">
    <property type="entry name" value="PNDRDTASEII"/>
</dbReference>
<dbReference type="PANTHER" id="PTHR43757">
    <property type="entry name" value="AMINOMETHYLTRANSFERASE"/>
    <property type="match status" value="1"/>
</dbReference>
<dbReference type="EMBL" id="BSDR01000001">
    <property type="protein sequence ID" value="GLI34688.1"/>
    <property type="molecule type" value="Genomic_DNA"/>
</dbReference>
<evidence type="ECO:0000259" key="5">
    <source>
        <dbReference type="Pfam" id="PF08669"/>
    </source>
</evidence>
<dbReference type="SUPFAM" id="SSF101790">
    <property type="entry name" value="Aminomethyltransferase beta-barrel domain"/>
    <property type="match status" value="1"/>
</dbReference>
<dbReference type="InterPro" id="IPR006222">
    <property type="entry name" value="GCVT_N"/>
</dbReference>
<feature type="domain" description="FAD/NAD(P)-binding" evidence="4">
    <location>
        <begin position="166"/>
        <end position="420"/>
    </location>
</feature>
<dbReference type="InterPro" id="IPR023753">
    <property type="entry name" value="FAD/NAD-binding_dom"/>
</dbReference>
<reference evidence="7" key="1">
    <citation type="submission" date="2022-12" db="EMBL/GenBank/DDBJ databases">
        <title>Reference genome sequencing for broad-spectrum identification of bacterial and archaeal isolates by mass spectrometry.</title>
        <authorList>
            <person name="Sekiguchi Y."/>
            <person name="Tourlousse D.M."/>
        </authorList>
    </citation>
    <scope>NUCLEOTIDE SEQUENCE</scope>
    <source>
        <strain evidence="7">ASRB1</strain>
    </source>
</reference>
<dbReference type="InterPro" id="IPR028896">
    <property type="entry name" value="GcvT/YgfZ/DmdA"/>
</dbReference>
<dbReference type="PANTHER" id="PTHR43757:SF2">
    <property type="entry name" value="AMINOMETHYLTRANSFERASE, MITOCHONDRIAL"/>
    <property type="match status" value="1"/>
</dbReference>
<feature type="domain" description="GCVT N-terminal" evidence="3">
    <location>
        <begin position="598"/>
        <end position="861"/>
    </location>
</feature>
<dbReference type="RefSeq" id="WP_281794095.1">
    <property type="nucleotide sequence ID" value="NZ_BSDR01000001.1"/>
</dbReference>
<comment type="caution">
    <text evidence="7">The sequence shown here is derived from an EMBL/GenBank/DDBJ whole genome shotgun (WGS) entry which is preliminary data.</text>
</comment>
<dbReference type="SUPFAM" id="SSF103025">
    <property type="entry name" value="Folate-binding domain"/>
    <property type="match status" value="1"/>
</dbReference>
<comment type="similarity">
    <text evidence="1">Belongs to the GcvT family.</text>
</comment>
<accession>A0A9W6D505</accession>
<dbReference type="Pfam" id="PF01571">
    <property type="entry name" value="GCV_T"/>
    <property type="match status" value="1"/>
</dbReference>
<dbReference type="Pfam" id="PF07992">
    <property type="entry name" value="Pyr_redox_2"/>
    <property type="match status" value="1"/>
</dbReference>
<dbReference type="InterPro" id="IPR042204">
    <property type="entry name" value="2Fe-2S-bd_N"/>
</dbReference>
<evidence type="ECO:0000256" key="1">
    <source>
        <dbReference type="ARBA" id="ARBA00008609"/>
    </source>
</evidence>
<evidence type="ECO:0000313" key="8">
    <source>
        <dbReference type="Proteomes" id="UP001144372"/>
    </source>
</evidence>
<dbReference type="Gene3D" id="3.10.20.440">
    <property type="entry name" value="2Fe-2S iron-sulphur cluster binding domain, sarcosine oxidase, alpha subunit, N-terminal domain"/>
    <property type="match status" value="1"/>
</dbReference>
<sequence length="973" mass="107019">MNRLNQMPTLRVHPEKKVTFRYGKKTIRGMEGDTIATALYAAGVRIFSRSLKYHRPRGLYSLDGECSNTMMKVDGMPNVSAEKTFIRNGMVVEPQNCLGSPEWDFMSFMDKMSWAMPAGFYYRVFHRPARLWPHVIKLIRNAAGQGALSPDFEMKGRFDEIFPRADVCVIGGGAAGMSAALAAAEQGLRVILLEARPWLGGCWEYRALPYDGDVPLYEKARELARRVEEHDGIRVLKHTAVVGTYPGNVVTGFQKGGSSDSFDERYIEIRAESVVVATGCIERPLLFDNNERPGVMQAGCAQRLARTWGLLPGKKAVFSVGHDLGLETALDLFDLGVEIACIADHRMDGQSPALLSKLAGRKIPLLKGWVAARAHGRKGVTGVTLTTHNGIRRREYPCDLLVASAGLTPVSGPLSLAGAKLAYDGATGFFLPVSFPEKMHAAGRLLGLSEGKSLEMSGRIAGLRAAMDCGKNTASELEDVQKKQAATTAPSHGCKHVMAPVKGRKTFICFDEDTTVKNVDQAMKTGFDVPELIKRWTAAGTGPGQGGIPGHNLPLYVAQTGDSPDRDPRPTTVRPPLVPTLIATYAGSNHDMSKRTPMHDAQVAAGGRMERIGVWNRARRFSDDLTVRDEILNVRNNVGMLDSSTLGKFRLFGPDALKALQRVYVGDMSKTVEGRVKYSAMCNEDGCVIDDGVVIKRGENEYYLTSSTVRAGATAEWFHYHTRYEKWDYHIVNLTDAFGVINLAGPNSRKVLEKVTDADVSNEGFPFMGYREFFIEGEIPVRAMRLGFVGELSYEFHVPSSYMQALWDVLEEAGQPFGIKNFGLEAQNVLRLEKAHVILGAESEQRTTLHDIGLGFLWARKKPECQTVGVAALRHTEHQKGRLKLVGFQMADGSARPPKDGSIIVDSRIRGYVCTARYCPAQEKTVGLALVEDSLTEMGTRLGIYEDGCEGKLLHGEVIPTPFYDPEGTRMKM</sequence>
<evidence type="ECO:0000259" key="3">
    <source>
        <dbReference type="Pfam" id="PF01571"/>
    </source>
</evidence>
<keyword evidence="2" id="KW-0560">Oxidoreductase</keyword>
<dbReference type="Gene3D" id="1.10.10.1100">
    <property type="entry name" value="BFD-like [2Fe-2S]-binding domain"/>
    <property type="match status" value="1"/>
</dbReference>
<keyword evidence="8" id="KW-1185">Reference proteome</keyword>
<evidence type="ECO:0000256" key="2">
    <source>
        <dbReference type="ARBA" id="ARBA00023002"/>
    </source>
</evidence>
<evidence type="ECO:0000259" key="6">
    <source>
        <dbReference type="Pfam" id="PF17806"/>
    </source>
</evidence>
<dbReference type="InterPro" id="IPR013977">
    <property type="entry name" value="GcvT_C"/>
</dbReference>
<dbReference type="Pfam" id="PF13510">
    <property type="entry name" value="Fer2_4"/>
    <property type="match status" value="1"/>
</dbReference>
<dbReference type="GO" id="GO:0051536">
    <property type="term" value="F:iron-sulfur cluster binding"/>
    <property type="evidence" value="ECO:0007669"/>
    <property type="project" value="InterPro"/>
</dbReference>
<protein>
    <submittedName>
        <fullName evidence="7">Aminomethyltransferase</fullName>
    </submittedName>
</protein>
<dbReference type="AlphaFoldDB" id="A0A9W6D505"/>
<feature type="domain" description="Aminomethyltransferase C-terminal" evidence="5">
    <location>
        <begin position="884"/>
        <end position="965"/>
    </location>
</feature>
<organism evidence="7 8">
    <name type="scientific">Desulforhabdus amnigena</name>
    <dbReference type="NCBI Taxonomy" id="40218"/>
    <lineage>
        <taxon>Bacteria</taxon>
        <taxon>Pseudomonadati</taxon>
        <taxon>Thermodesulfobacteriota</taxon>
        <taxon>Syntrophobacteria</taxon>
        <taxon>Syntrophobacterales</taxon>
        <taxon>Syntrophobacteraceae</taxon>
        <taxon>Desulforhabdus</taxon>
    </lineage>
</organism>
<dbReference type="GO" id="GO:0016491">
    <property type="term" value="F:oxidoreductase activity"/>
    <property type="evidence" value="ECO:0007669"/>
    <property type="project" value="UniProtKB-KW"/>
</dbReference>
<dbReference type="InterPro" id="IPR029043">
    <property type="entry name" value="GcvT/YgfZ_C"/>
</dbReference>
<dbReference type="PRINTS" id="PR00368">
    <property type="entry name" value="FADPNR"/>
</dbReference>
<dbReference type="Pfam" id="PF08669">
    <property type="entry name" value="GCV_T_C"/>
    <property type="match status" value="1"/>
</dbReference>
<name>A0A9W6D505_9BACT</name>
<gene>
    <name evidence="7" type="ORF">DAMNIGENAA_21210</name>
</gene>
<evidence type="ECO:0000259" key="4">
    <source>
        <dbReference type="Pfam" id="PF07992"/>
    </source>
</evidence>